<sequence>DCEFLVATDLEAPDTSAASVQPDSGTPAEPRVIPALVVGFMAMALMAASLLLLDLEEERQGKARWRLLQAAGGGSAVGSCWLKCGAAVGKAVHWIGTFIARTFASAGRCIHSIFASVNSGFGDCCGAVGHQLGRCPGCGGWCSHCWMASGRCMGGKEVLAPALSALTTAIDLASQGINAQAFKFNSLTMESDKYISIKDTAADGTAQVVVVDMHNNNAVSKRPMKAEATLMNPADNIIALKATDVGNAMHGLAVSCYEAATEGQAGHFVQIFNLDSKEKLGVYQCPEQIVFWRWLAPRLLALICAQVSTLRNSDTLVVGPGLPVLRGKDVYHWNLSVANSQPEKIFQRAGKLAEAGTQIINYSANSQVSWCLLTGISSQ</sequence>
<dbReference type="GO" id="GO:0006898">
    <property type="term" value="P:receptor-mediated endocytosis"/>
    <property type="evidence" value="ECO:0007669"/>
    <property type="project" value="TreeGrafter"/>
</dbReference>
<keyword evidence="1" id="KW-0472">Membrane</keyword>
<dbReference type="InterPro" id="IPR016025">
    <property type="entry name" value="Clathrin_H-chain_N"/>
</dbReference>
<reference evidence="2" key="1">
    <citation type="submission" date="2021-02" db="EMBL/GenBank/DDBJ databases">
        <authorList>
            <person name="Dougan E. K."/>
            <person name="Rhodes N."/>
            <person name="Thang M."/>
            <person name="Chan C."/>
        </authorList>
    </citation>
    <scope>NUCLEOTIDE SEQUENCE</scope>
</reference>
<dbReference type="GO" id="GO:0071439">
    <property type="term" value="C:clathrin complex"/>
    <property type="evidence" value="ECO:0007669"/>
    <property type="project" value="TreeGrafter"/>
</dbReference>
<dbReference type="GO" id="GO:0032051">
    <property type="term" value="F:clathrin light chain binding"/>
    <property type="evidence" value="ECO:0007669"/>
    <property type="project" value="TreeGrafter"/>
</dbReference>
<dbReference type="GO" id="GO:0030132">
    <property type="term" value="C:clathrin coat of coated pit"/>
    <property type="evidence" value="ECO:0007669"/>
    <property type="project" value="InterPro"/>
</dbReference>
<feature type="transmembrane region" description="Helical" evidence="1">
    <location>
        <begin position="32"/>
        <end position="53"/>
    </location>
</feature>
<dbReference type="Proteomes" id="UP000601435">
    <property type="component" value="Unassembled WGS sequence"/>
</dbReference>
<organism evidence="2 3">
    <name type="scientific">Symbiodinium necroappetens</name>
    <dbReference type="NCBI Taxonomy" id="1628268"/>
    <lineage>
        <taxon>Eukaryota</taxon>
        <taxon>Sar</taxon>
        <taxon>Alveolata</taxon>
        <taxon>Dinophyceae</taxon>
        <taxon>Suessiales</taxon>
        <taxon>Symbiodiniaceae</taxon>
        <taxon>Symbiodinium</taxon>
    </lineage>
</organism>
<dbReference type="SUPFAM" id="SSF50989">
    <property type="entry name" value="Clathrin heavy-chain terminal domain"/>
    <property type="match status" value="1"/>
</dbReference>
<evidence type="ECO:0000313" key="2">
    <source>
        <dbReference type="EMBL" id="CAE7242816.1"/>
    </source>
</evidence>
<dbReference type="GO" id="GO:0030130">
    <property type="term" value="C:clathrin coat of trans-Golgi network vesicle"/>
    <property type="evidence" value="ECO:0007669"/>
    <property type="project" value="InterPro"/>
</dbReference>
<protein>
    <submittedName>
        <fullName evidence="2">CHC2 protein</fullName>
    </submittedName>
</protein>
<gene>
    <name evidence="2" type="primary">CHC2</name>
    <name evidence="2" type="ORF">SNEC2469_LOCUS4539</name>
</gene>
<proteinExistence type="predicted"/>
<dbReference type="OrthoDB" id="422661at2759"/>
<evidence type="ECO:0000313" key="3">
    <source>
        <dbReference type="Proteomes" id="UP000601435"/>
    </source>
</evidence>
<dbReference type="PANTHER" id="PTHR10292:SF1">
    <property type="entry name" value="CLATHRIN HEAVY CHAIN"/>
    <property type="match status" value="1"/>
</dbReference>
<evidence type="ECO:0000256" key="1">
    <source>
        <dbReference type="SAM" id="Phobius"/>
    </source>
</evidence>
<keyword evidence="1" id="KW-0812">Transmembrane</keyword>
<dbReference type="EMBL" id="CAJNJA010009072">
    <property type="protein sequence ID" value="CAE7242816.1"/>
    <property type="molecule type" value="Genomic_DNA"/>
</dbReference>
<feature type="non-terminal residue" evidence="2">
    <location>
        <position position="379"/>
    </location>
</feature>
<dbReference type="PANTHER" id="PTHR10292">
    <property type="entry name" value="CLATHRIN HEAVY CHAIN RELATED"/>
    <property type="match status" value="1"/>
</dbReference>
<dbReference type="GO" id="GO:0006886">
    <property type="term" value="P:intracellular protein transport"/>
    <property type="evidence" value="ECO:0007669"/>
    <property type="project" value="InterPro"/>
</dbReference>
<accession>A0A812LK85</accession>
<name>A0A812LK85_9DINO</name>
<dbReference type="Gene3D" id="2.130.10.110">
    <property type="entry name" value="Clathrin heavy-chain terminal domain"/>
    <property type="match status" value="2"/>
</dbReference>
<feature type="non-terminal residue" evidence="2">
    <location>
        <position position="1"/>
    </location>
</feature>
<keyword evidence="1" id="KW-1133">Transmembrane helix</keyword>
<dbReference type="GO" id="GO:0005198">
    <property type="term" value="F:structural molecule activity"/>
    <property type="evidence" value="ECO:0007669"/>
    <property type="project" value="InterPro"/>
</dbReference>
<dbReference type="AlphaFoldDB" id="A0A812LK85"/>
<keyword evidence="3" id="KW-1185">Reference proteome</keyword>
<comment type="caution">
    <text evidence="2">The sequence shown here is derived from an EMBL/GenBank/DDBJ whole genome shotgun (WGS) entry which is preliminary data.</text>
</comment>